<dbReference type="AlphaFoldDB" id="A0A9D9H8B7"/>
<comment type="caution">
    <text evidence="2">The sequence shown here is derived from an EMBL/GenBank/DDBJ whole genome shotgun (WGS) entry which is preliminary data.</text>
</comment>
<reference evidence="2" key="2">
    <citation type="journal article" date="2021" name="PeerJ">
        <title>Extensive microbial diversity within the chicken gut microbiome revealed by metagenomics and culture.</title>
        <authorList>
            <person name="Gilroy R."/>
            <person name="Ravi A."/>
            <person name="Getino M."/>
            <person name="Pursley I."/>
            <person name="Horton D.L."/>
            <person name="Alikhan N.F."/>
            <person name="Baker D."/>
            <person name="Gharbi K."/>
            <person name="Hall N."/>
            <person name="Watson M."/>
            <person name="Adriaenssens E.M."/>
            <person name="Foster-Nyarko E."/>
            <person name="Jarju S."/>
            <person name="Secka A."/>
            <person name="Antonio M."/>
            <person name="Oren A."/>
            <person name="Chaudhuri R.R."/>
            <person name="La Ragione R."/>
            <person name="Hildebrand F."/>
            <person name="Pallen M.J."/>
        </authorList>
    </citation>
    <scope>NUCLEOTIDE SEQUENCE</scope>
    <source>
        <strain evidence="2">G3-4614</strain>
    </source>
</reference>
<sequence length="55" mass="5960">MTGINWQEAIVASIGVILCIYITYRIYRSIRGGGKKGGCTSCGGKCPFDKNRPCC</sequence>
<reference evidence="2" key="1">
    <citation type="submission" date="2020-10" db="EMBL/GenBank/DDBJ databases">
        <authorList>
            <person name="Gilroy R."/>
        </authorList>
    </citation>
    <scope>NUCLEOTIDE SEQUENCE</scope>
    <source>
        <strain evidence="2">G3-4614</strain>
    </source>
</reference>
<keyword evidence="1" id="KW-1133">Transmembrane helix</keyword>
<feature type="transmembrane region" description="Helical" evidence="1">
    <location>
        <begin position="6"/>
        <end position="27"/>
    </location>
</feature>
<organism evidence="2 3">
    <name type="scientific">Candidatus Caccoplasma merdipullorum</name>
    <dbReference type="NCBI Taxonomy" id="2840718"/>
    <lineage>
        <taxon>Bacteria</taxon>
        <taxon>Pseudomonadati</taxon>
        <taxon>Bacteroidota</taxon>
        <taxon>Bacteroidia</taxon>
        <taxon>Bacteroidales</taxon>
        <taxon>Bacteroidaceae</taxon>
        <taxon>Bacteroidaceae incertae sedis</taxon>
        <taxon>Candidatus Caccoplasma</taxon>
    </lineage>
</organism>
<dbReference type="Proteomes" id="UP000823636">
    <property type="component" value="Unassembled WGS sequence"/>
</dbReference>
<proteinExistence type="predicted"/>
<keyword evidence="1" id="KW-0812">Transmembrane</keyword>
<protein>
    <recommendedName>
        <fullName evidence="4">FeoB-associated Cys-rich membrane protein</fullName>
    </recommendedName>
</protein>
<evidence type="ECO:0000313" key="3">
    <source>
        <dbReference type="Proteomes" id="UP000823636"/>
    </source>
</evidence>
<gene>
    <name evidence="2" type="ORF">IAC54_06745</name>
</gene>
<accession>A0A9D9H8B7</accession>
<evidence type="ECO:0000313" key="2">
    <source>
        <dbReference type="EMBL" id="MBO8438578.1"/>
    </source>
</evidence>
<keyword evidence="1" id="KW-0472">Membrane</keyword>
<evidence type="ECO:0008006" key="4">
    <source>
        <dbReference type="Google" id="ProtNLM"/>
    </source>
</evidence>
<dbReference type="EMBL" id="JADIMW010000071">
    <property type="protein sequence ID" value="MBO8438578.1"/>
    <property type="molecule type" value="Genomic_DNA"/>
</dbReference>
<name>A0A9D9H8B7_9BACT</name>
<evidence type="ECO:0000256" key="1">
    <source>
        <dbReference type="SAM" id="Phobius"/>
    </source>
</evidence>